<reference evidence="1" key="1">
    <citation type="submission" date="2022-11" db="EMBL/GenBank/DDBJ databases">
        <title>Marilongibacter aestuarii gen. nov., sp. nov., isolated from tidal flat sediment.</title>
        <authorList>
            <person name="Jiayan W."/>
        </authorList>
    </citation>
    <scope>NUCLEOTIDE SEQUENCE</scope>
    <source>
        <strain evidence="1">Z1-6</strain>
    </source>
</reference>
<proteinExistence type="predicted"/>
<gene>
    <name evidence="1" type="ORF">OU798_11810</name>
</gene>
<dbReference type="EMBL" id="JAPOHD010000026">
    <property type="protein sequence ID" value="MCY1721032.1"/>
    <property type="molecule type" value="Genomic_DNA"/>
</dbReference>
<comment type="caution">
    <text evidence="1">The sequence shown here is derived from an EMBL/GenBank/DDBJ whole genome shotgun (WGS) entry which is preliminary data.</text>
</comment>
<evidence type="ECO:0000313" key="1">
    <source>
        <dbReference type="EMBL" id="MCY1721032.1"/>
    </source>
</evidence>
<dbReference type="AlphaFoldDB" id="A0A9X3J6J8"/>
<sequence length="106" mass="11966">MSYLTEAKKRDFVSQMAVLSEENFNLIAEHGFNPTDRITTLKETLKEARDAEGEQLKAAVGLKDATIKSQEKLTIAYKEASKTVELFAGLLGKDHPLIKQIRKMRK</sequence>
<name>A0A9X3J6J8_9BACT</name>
<protein>
    <submittedName>
        <fullName evidence="1">Uncharacterized protein</fullName>
    </submittedName>
</protein>
<dbReference type="Proteomes" id="UP001145087">
    <property type="component" value="Unassembled WGS sequence"/>
</dbReference>
<dbReference type="RefSeq" id="WP_343333366.1">
    <property type="nucleotide sequence ID" value="NZ_JAPOHD010000026.1"/>
</dbReference>
<evidence type="ECO:0000313" key="2">
    <source>
        <dbReference type="Proteomes" id="UP001145087"/>
    </source>
</evidence>
<accession>A0A9X3J6J8</accession>
<organism evidence="1 2">
    <name type="scientific">Draconibacterium aestuarii</name>
    <dbReference type="NCBI Taxonomy" id="2998507"/>
    <lineage>
        <taxon>Bacteria</taxon>
        <taxon>Pseudomonadati</taxon>
        <taxon>Bacteroidota</taxon>
        <taxon>Bacteroidia</taxon>
        <taxon>Marinilabiliales</taxon>
        <taxon>Prolixibacteraceae</taxon>
        <taxon>Draconibacterium</taxon>
    </lineage>
</organism>
<keyword evidence="2" id="KW-1185">Reference proteome</keyword>